<dbReference type="InterPro" id="IPR003591">
    <property type="entry name" value="Leu-rich_rpt_typical-subtyp"/>
</dbReference>
<dbReference type="InterPro" id="IPR032675">
    <property type="entry name" value="LRR_dom_sf"/>
</dbReference>
<organism evidence="4 5">
    <name type="scientific">Adineta steineri</name>
    <dbReference type="NCBI Taxonomy" id="433720"/>
    <lineage>
        <taxon>Eukaryota</taxon>
        <taxon>Metazoa</taxon>
        <taxon>Spiralia</taxon>
        <taxon>Gnathifera</taxon>
        <taxon>Rotifera</taxon>
        <taxon>Eurotatoria</taxon>
        <taxon>Bdelloidea</taxon>
        <taxon>Adinetida</taxon>
        <taxon>Adinetidae</taxon>
        <taxon>Adineta</taxon>
    </lineage>
</organism>
<evidence type="ECO:0000256" key="1">
    <source>
        <dbReference type="ARBA" id="ARBA00022614"/>
    </source>
</evidence>
<dbReference type="Proteomes" id="UP000663832">
    <property type="component" value="Unassembled WGS sequence"/>
</dbReference>
<feature type="domain" description="Disease resistance R13L4/SHOC-2-like LRR" evidence="3">
    <location>
        <begin position="51"/>
        <end position="154"/>
    </location>
</feature>
<dbReference type="InterPro" id="IPR055414">
    <property type="entry name" value="LRR_R13L4/SHOC2-like"/>
</dbReference>
<dbReference type="InterPro" id="IPR001611">
    <property type="entry name" value="Leu-rich_rpt"/>
</dbReference>
<dbReference type="AlphaFoldDB" id="A0A815YK68"/>
<evidence type="ECO:0000313" key="4">
    <source>
        <dbReference type="EMBL" id="CAF1572044.1"/>
    </source>
</evidence>
<evidence type="ECO:0000313" key="5">
    <source>
        <dbReference type="Proteomes" id="UP000663832"/>
    </source>
</evidence>
<reference evidence="4" key="1">
    <citation type="submission" date="2021-02" db="EMBL/GenBank/DDBJ databases">
        <authorList>
            <person name="Nowell W R."/>
        </authorList>
    </citation>
    <scope>NUCLEOTIDE SEQUENCE</scope>
</reference>
<dbReference type="EMBL" id="CAJNOM010000856">
    <property type="protein sequence ID" value="CAF1572044.1"/>
    <property type="molecule type" value="Genomic_DNA"/>
</dbReference>
<protein>
    <recommendedName>
        <fullName evidence="3">Disease resistance R13L4/SHOC-2-like LRR domain-containing protein</fullName>
    </recommendedName>
</protein>
<dbReference type="PANTHER" id="PTHR48051">
    <property type="match status" value="1"/>
</dbReference>
<gene>
    <name evidence="4" type="ORF">QVE165_LOCUS48945</name>
</gene>
<accession>A0A815YK68</accession>
<comment type="caution">
    <text evidence="4">The sequence shown here is derived from an EMBL/GenBank/DDBJ whole genome shotgun (WGS) entry which is preliminary data.</text>
</comment>
<sequence>MFNSNFNWDRIPTKIKRAIEASLEHLDEHKFILNDTNTEFIDDYCWDLITCHLKQLLYINLAHNKFKSLPTHISNLAHLQTLNVTNNHLEKLPASIISLSNLRILKLGHNKLQSLPRSFGSLQSLEILDLTGNDLNEDSLTNDFFQLCNLRALYLGDNLFETFPNEHIDKLQNLQILVLRHNRLRYIPKELASLLHLKELHIQHNEINVLPPAFGQLEFSNAKHIYRFEPNPFIPELALQMSNLTRLSTYLKSDAYREIHQNYFLNFDDNDTKTLIKKNKHVSTKNK</sequence>
<keyword evidence="1" id="KW-0433">Leucine-rich repeat</keyword>
<dbReference type="SUPFAM" id="SSF52058">
    <property type="entry name" value="L domain-like"/>
    <property type="match status" value="1"/>
</dbReference>
<keyword evidence="2" id="KW-0677">Repeat</keyword>
<dbReference type="OrthoDB" id="676979at2759"/>
<dbReference type="SMART" id="SM00364">
    <property type="entry name" value="LRR_BAC"/>
    <property type="match status" value="5"/>
</dbReference>
<dbReference type="InterPro" id="IPR050216">
    <property type="entry name" value="LRR_domain-containing"/>
</dbReference>
<dbReference type="PROSITE" id="PS51450">
    <property type="entry name" value="LRR"/>
    <property type="match status" value="2"/>
</dbReference>
<keyword evidence="5" id="KW-1185">Reference proteome</keyword>
<dbReference type="PANTHER" id="PTHR48051:SF46">
    <property type="entry name" value="LEUCINE RICH REPEAT-CONTAINING DOMAIN PROTEIN"/>
    <property type="match status" value="1"/>
</dbReference>
<name>A0A815YK68_9BILA</name>
<evidence type="ECO:0000256" key="2">
    <source>
        <dbReference type="ARBA" id="ARBA00022737"/>
    </source>
</evidence>
<proteinExistence type="predicted"/>
<dbReference type="Pfam" id="PF23598">
    <property type="entry name" value="LRR_14"/>
    <property type="match status" value="1"/>
</dbReference>
<evidence type="ECO:0000259" key="3">
    <source>
        <dbReference type="Pfam" id="PF23598"/>
    </source>
</evidence>
<dbReference type="GO" id="GO:0005737">
    <property type="term" value="C:cytoplasm"/>
    <property type="evidence" value="ECO:0007669"/>
    <property type="project" value="TreeGrafter"/>
</dbReference>
<dbReference type="Gene3D" id="3.80.10.10">
    <property type="entry name" value="Ribonuclease Inhibitor"/>
    <property type="match status" value="2"/>
</dbReference>
<dbReference type="Pfam" id="PF00560">
    <property type="entry name" value="LRR_1"/>
    <property type="match status" value="2"/>
</dbReference>
<dbReference type="SMART" id="SM00369">
    <property type="entry name" value="LRR_TYP"/>
    <property type="match status" value="6"/>
</dbReference>